<evidence type="ECO:0000256" key="5">
    <source>
        <dbReference type="ARBA" id="ARBA00022822"/>
    </source>
</evidence>
<dbReference type="GO" id="GO:0004834">
    <property type="term" value="F:tryptophan synthase activity"/>
    <property type="evidence" value="ECO:0007669"/>
    <property type="project" value="UniProtKB-UniRule"/>
</dbReference>
<organism evidence="11">
    <name type="scientific">uncultured Rubrobacteraceae bacterium</name>
    <dbReference type="NCBI Taxonomy" id="349277"/>
    <lineage>
        <taxon>Bacteria</taxon>
        <taxon>Bacillati</taxon>
        <taxon>Actinomycetota</taxon>
        <taxon>Rubrobacteria</taxon>
        <taxon>Rubrobacterales</taxon>
        <taxon>Rubrobacteraceae</taxon>
        <taxon>environmental samples</taxon>
    </lineage>
</organism>
<evidence type="ECO:0000256" key="3">
    <source>
        <dbReference type="ARBA" id="ARBA00011270"/>
    </source>
</evidence>
<dbReference type="EMBL" id="CADCVA010000068">
    <property type="protein sequence ID" value="CAA9406169.1"/>
    <property type="molecule type" value="Genomic_DNA"/>
</dbReference>
<reference evidence="11" key="1">
    <citation type="submission" date="2020-02" db="EMBL/GenBank/DDBJ databases">
        <authorList>
            <person name="Meier V. D."/>
        </authorList>
    </citation>
    <scope>NUCLEOTIDE SEQUENCE</scope>
    <source>
        <strain evidence="11">AVDCRST_MAG82</strain>
    </source>
</reference>
<evidence type="ECO:0000313" key="11">
    <source>
        <dbReference type="EMBL" id="CAA9406169.1"/>
    </source>
</evidence>
<dbReference type="PROSITE" id="PS00167">
    <property type="entry name" value="TRP_SYNTHASE_ALPHA"/>
    <property type="match status" value="1"/>
</dbReference>
<comment type="similarity">
    <text evidence="9 10">Belongs to the TrpA family.</text>
</comment>
<dbReference type="InterPro" id="IPR002028">
    <property type="entry name" value="Trp_synthase_suA"/>
</dbReference>
<keyword evidence="6 9" id="KW-0057">Aromatic amino acid biosynthesis</keyword>
<comment type="catalytic activity">
    <reaction evidence="8 9">
        <text>(1S,2R)-1-C-(indol-3-yl)glycerol 3-phosphate + L-serine = D-glyceraldehyde 3-phosphate + L-tryptophan + H2O</text>
        <dbReference type="Rhea" id="RHEA:10532"/>
        <dbReference type="ChEBI" id="CHEBI:15377"/>
        <dbReference type="ChEBI" id="CHEBI:33384"/>
        <dbReference type="ChEBI" id="CHEBI:57912"/>
        <dbReference type="ChEBI" id="CHEBI:58866"/>
        <dbReference type="ChEBI" id="CHEBI:59776"/>
        <dbReference type="EC" id="4.2.1.20"/>
    </reaction>
</comment>
<protein>
    <recommendedName>
        <fullName evidence="9">Tryptophan synthase alpha chain</fullName>
        <ecNumber evidence="9">4.2.1.20</ecNumber>
    </recommendedName>
</protein>
<feature type="active site" description="Proton acceptor" evidence="9">
    <location>
        <position position="58"/>
    </location>
</feature>
<keyword evidence="4 9" id="KW-0028">Amino-acid biosynthesis</keyword>
<dbReference type="AlphaFoldDB" id="A0A6J4P6W9"/>
<gene>
    <name evidence="9" type="primary">trpA</name>
    <name evidence="11" type="ORF">AVDCRST_MAG82-491</name>
</gene>
<keyword evidence="7 9" id="KW-0456">Lyase</keyword>
<dbReference type="InterPro" id="IPR018204">
    <property type="entry name" value="Trp_synthase_alpha_AS"/>
</dbReference>
<name>A0A6J4P6W9_9ACTN</name>
<dbReference type="InterPro" id="IPR011060">
    <property type="entry name" value="RibuloseP-bd_barrel"/>
</dbReference>
<evidence type="ECO:0000256" key="4">
    <source>
        <dbReference type="ARBA" id="ARBA00022605"/>
    </source>
</evidence>
<dbReference type="SUPFAM" id="SSF51366">
    <property type="entry name" value="Ribulose-phoshate binding barrel"/>
    <property type="match status" value="1"/>
</dbReference>
<dbReference type="PANTHER" id="PTHR43406">
    <property type="entry name" value="TRYPTOPHAN SYNTHASE, ALPHA CHAIN"/>
    <property type="match status" value="1"/>
</dbReference>
<evidence type="ECO:0000256" key="10">
    <source>
        <dbReference type="RuleBase" id="RU003662"/>
    </source>
</evidence>
<sequence>MNDGRVREAFREGRTALVPYLTGGYPSLEGAREVGEAYLEAGADVLEIGVPFSDPLADGPTIQDTTTRALANGADLDYCLELASGFSGRVPVVFLLYYNVIFARGAEEFLREASGAGVSGLVIPDLPVDEAGGFAGLAAEAGVAFCPLVAPTSTDERVSRVGEMATGFVYCVSVAGVTGVRDTLPPGAVGLLRRVRAGSDAPVALGFGIGSAEAAVEAAGEADGIIIGSKLMRLVDEGGAGRAGEWLRGVREALSGAVKAGD</sequence>
<dbReference type="FunFam" id="3.20.20.70:FF:000037">
    <property type="entry name" value="Tryptophan synthase alpha chain"/>
    <property type="match status" value="1"/>
</dbReference>
<evidence type="ECO:0000256" key="7">
    <source>
        <dbReference type="ARBA" id="ARBA00023239"/>
    </source>
</evidence>
<dbReference type="Gene3D" id="3.20.20.70">
    <property type="entry name" value="Aldolase class I"/>
    <property type="match status" value="1"/>
</dbReference>
<evidence type="ECO:0000256" key="9">
    <source>
        <dbReference type="HAMAP-Rule" id="MF_00131"/>
    </source>
</evidence>
<accession>A0A6J4P6W9</accession>
<dbReference type="CDD" id="cd04724">
    <property type="entry name" value="Tryptophan_synthase_alpha"/>
    <property type="match status" value="1"/>
</dbReference>
<feature type="active site" description="Proton acceptor" evidence="9">
    <location>
        <position position="47"/>
    </location>
</feature>
<dbReference type="PANTHER" id="PTHR43406:SF1">
    <property type="entry name" value="TRYPTOPHAN SYNTHASE ALPHA CHAIN, CHLOROPLASTIC"/>
    <property type="match status" value="1"/>
</dbReference>
<dbReference type="UniPathway" id="UPA00035">
    <property type="reaction ID" value="UER00044"/>
</dbReference>
<proteinExistence type="inferred from homology"/>
<comment type="pathway">
    <text evidence="2 9">Amino-acid biosynthesis; L-tryptophan biosynthesis; L-tryptophan from chorismate: step 5/5.</text>
</comment>
<comment type="function">
    <text evidence="1 9">The alpha subunit is responsible for the aldol cleavage of indoleglycerol phosphate to indole and glyceraldehyde 3-phosphate.</text>
</comment>
<evidence type="ECO:0000256" key="1">
    <source>
        <dbReference type="ARBA" id="ARBA00003365"/>
    </source>
</evidence>
<keyword evidence="5 9" id="KW-0822">Tryptophan biosynthesis</keyword>
<dbReference type="NCBIfam" id="TIGR00262">
    <property type="entry name" value="trpA"/>
    <property type="match status" value="1"/>
</dbReference>
<dbReference type="GO" id="GO:0005829">
    <property type="term" value="C:cytosol"/>
    <property type="evidence" value="ECO:0007669"/>
    <property type="project" value="TreeGrafter"/>
</dbReference>
<dbReference type="Pfam" id="PF00290">
    <property type="entry name" value="Trp_syntA"/>
    <property type="match status" value="1"/>
</dbReference>
<dbReference type="EC" id="4.2.1.20" evidence="9"/>
<dbReference type="InterPro" id="IPR013785">
    <property type="entry name" value="Aldolase_TIM"/>
</dbReference>
<evidence type="ECO:0000256" key="8">
    <source>
        <dbReference type="ARBA" id="ARBA00049047"/>
    </source>
</evidence>
<evidence type="ECO:0000256" key="6">
    <source>
        <dbReference type="ARBA" id="ARBA00023141"/>
    </source>
</evidence>
<evidence type="ECO:0000256" key="2">
    <source>
        <dbReference type="ARBA" id="ARBA00004733"/>
    </source>
</evidence>
<dbReference type="HAMAP" id="MF_00131">
    <property type="entry name" value="Trp_synth_alpha"/>
    <property type="match status" value="1"/>
</dbReference>
<comment type="subunit">
    <text evidence="3 9">Tetramer of two alpha and two beta chains.</text>
</comment>